<comment type="caution">
    <text evidence="2">The sequence shown here is derived from an EMBL/GenBank/DDBJ whole genome shotgun (WGS) entry which is preliminary data.</text>
</comment>
<dbReference type="EMBL" id="NRRE01000006">
    <property type="protein sequence ID" value="MBK1695698.1"/>
    <property type="molecule type" value="Genomic_DNA"/>
</dbReference>
<feature type="compositionally biased region" description="Low complexity" evidence="1">
    <location>
        <begin position="146"/>
        <end position="155"/>
    </location>
</feature>
<evidence type="ECO:0000313" key="2">
    <source>
        <dbReference type="EMBL" id="MBK1695698.1"/>
    </source>
</evidence>
<dbReference type="SUPFAM" id="SSF81901">
    <property type="entry name" value="HCP-like"/>
    <property type="match status" value="1"/>
</dbReference>
<reference evidence="2" key="1">
    <citation type="submission" date="2017-08" db="EMBL/GenBank/DDBJ databases">
        <authorList>
            <person name="Imhoff J.F."/>
            <person name="Rahn T."/>
            <person name="Kuenzel S."/>
            <person name="Neulinger S.C."/>
        </authorList>
    </citation>
    <scope>NUCLEOTIDE SEQUENCE</scope>
    <source>
        <strain evidence="2">DSM 9154</strain>
    </source>
</reference>
<name>A0A934UY76_9PROT</name>
<feature type="compositionally biased region" description="Low complexity" evidence="1">
    <location>
        <begin position="99"/>
        <end position="109"/>
    </location>
</feature>
<gene>
    <name evidence="2" type="ORF">CKO21_00360</name>
</gene>
<protein>
    <recommendedName>
        <fullName evidence="4">Sel1 repeat family protein</fullName>
    </recommendedName>
</protein>
<organism evidence="2 3">
    <name type="scientific">Rhodovibrio salinarum</name>
    <dbReference type="NCBI Taxonomy" id="1087"/>
    <lineage>
        <taxon>Bacteria</taxon>
        <taxon>Pseudomonadati</taxon>
        <taxon>Pseudomonadota</taxon>
        <taxon>Alphaproteobacteria</taxon>
        <taxon>Rhodospirillales</taxon>
        <taxon>Rhodovibrionaceae</taxon>
        <taxon>Rhodovibrio</taxon>
    </lineage>
</organism>
<reference evidence="2" key="2">
    <citation type="journal article" date="2020" name="Microorganisms">
        <title>Osmotic Adaptation and Compatible Solute Biosynthesis of Phototrophic Bacteria as Revealed from Genome Analyses.</title>
        <authorList>
            <person name="Imhoff J.F."/>
            <person name="Rahn T."/>
            <person name="Kunzel S."/>
            <person name="Keller A."/>
            <person name="Neulinger S.C."/>
        </authorList>
    </citation>
    <scope>NUCLEOTIDE SEQUENCE</scope>
    <source>
        <strain evidence="2">DSM 9154</strain>
    </source>
</reference>
<feature type="compositionally biased region" description="Polar residues" evidence="1">
    <location>
        <begin position="129"/>
        <end position="139"/>
    </location>
</feature>
<dbReference type="SMART" id="SM00671">
    <property type="entry name" value="SEL1"/>
    <property type="match status" value="1"/>
</dbReference>
<feature type="region of interest" description="Disordered" evidence="1">
    <location>
        <begin position="77"/>
        <end position="206"/>
    </location>
</feature>
<feature type="compositionally biased region" description="Basic and acidic residues" evidence="1">
    <location>
        <begin position="77"/>
        <end position="96"/>
    </location>
</feature>
<dbReference type="Gene3D" id="1.25.40.10">
    <property type="entry name" value="Tetratricopeptide repeat domain"/>
    <property type="match status" value="1"/>
</dbReference>
<accession>A0A934UY76</accession>
<evidence type="ECO:0000313" key="3">
    <source>
        <dbReference type="Proteomes" id="UP000778970"/>
    </source>
</evidence>
<dbReference type="Proteomes" id="UP000778970">
    <property type="component" value="Unassembled WGS sequence"/>
</dbReference>
<dbReference type="RefSeq" id="WP_027288477.1">
    <property type="nucleotide sequence ID" value="NZ_NRRE01000006.1"/>
</dbReference>
<evidence type="ECO:0008006" key="4">
    <source>
        <dbReference type="Google" id="ProtNLM"/>
    </source>
</evidence>
<feature type="compositionally biased region" description="Acidic residues" evidence="1">
    <location>
        <begin position="156"/>
        <end position="166"/>
    </location>
</feature>
<evidence type="ECO:0000256" key="1">
    <source>
        <dbReference type="SAM" id="MobiDB-lite"/>
    </source>
</evidence>
<dbReference type="AlphaFoldDB" id="A0A934UY76"/>
<dbReference type="InterPro" id="IPR011990">
    <property type="entry name" value="TPR-like_helical_dom_sf"/>
</dbReference>
<sequence length="317" mass="33196">MSIARALPFLLLALVLGVAGYLAGAVTDPFTPTQTRALGDLSPEAPRLQQELRQARQETTDLTEQLERAQETIERLRGEVQTARDRAAALQRRADTAEEAQANAQSESRALAERADALDSRATSDRTVPETSGGTSSADTAVPEQPADAAPLPTDDTADTAIEDDAANAGPETAAPNESADDAATTDNAPPSFDSAPQPGPQAISAISPSTQQANRLVVGVQAYQDGDYEAAFDAWLPLAQAGYARAQLHLGALFLEGRGTQQDDPLAHAWLTIAQDNGSQNAGPLLDRLRAEMTPAELQAAEQLVARARQSAAGGG</sequence>
<proteinExistence type="predicted"/>
<keyword evidence="3" id="KW-1185">Reference proteome</keyword>
<dbReference type="SUPFAM" id="SSF57997">
    <property type="entry name" value="Tropomyosin"/>
    <property type="match status" value="1"/>
</dbReference>
<feature type="compositionally biased region" description="Basic and acidic residues" evidence="1">
    <location>
        <begin position="110"/>
        <end position="128"/>
    </location>
</feature>
<dbReference type="InterPro" id="IPR006597">
    <property type="entry name" value="Sel1-like"/>
</dbReference>